<accession>A0A645GIX8</accession>
<gene>
    <name evidence="1" type="ORF">SDC9_171247</name>
</gene>
<proteinExistence type="predicted"/>
<reference evidence="1" key="1">
    <citation type="submission" date="2019-08" db="EMBL/GenBank/DDBJ databases">
        <authorList>
            <person name="Kucharzyk K."/>
            <person name="Murdoch R.W."/>
            <person name="Higgins S."/>
            <person name="Loffler F."/>
        </authorList>
    </citation>
    <scope>NUCLEOTIDE SEQUENCE</scope>
</reference>
<dbReference type="AlphaFoldDB" id="A0A645GIX8"/>
<comment type="caution">
    <text evidence="1">The sequence shown here is derived from an EMBL/GenBank/DDBJ whole genome shotgun (WGS) entry which is preliminary data.</text>
</comment>
<dbReference type="EMBL" id="VSSQ01072475">
    <property type="protein sequence ID" value="MPN23854.1"/>
    <property type="molecule type" value="Genomic_DNA"/>
</dbReference>
<evidence type="ECO:0000313" key="1">
    <source>
        <dbReference type="EMBL" id="MPN23854.1"/>
    </source>
</evidence>
<name>A0A645GIX8_9ZZZZ</name>
<sequence length="46" mass="5223">MLADNENLSASKYRLYLPTEEELKAELIRERKLIEREIEASGGGGE</sequence>
<protein>
    <submittedName>
        <fullName evidence="1">Uncharacterized protein</fullName>
    </submittedName>
</protein>
<organism evidence="1">
    <name type="scientific">bioreactor metagenome</name>
    <dbReference type="NCBI Taxonomy" id="1076179"/>
    <lineage>
        <taxon>unclassified sequences</taxon>
        <taxon>metagenomes</taxon>
        <taxon>ecological metagenomes</taxon>
    </lineage>
</organism>